<dbReference type="SMART" id="SM00998">
    <property type="entry name" value="ADSL_C"/>
    <property type="match status" value="1"/>
</dbReference>
<dbReference type="PRINTS" id="PR00149">
    <property type="entry name" value="FUMRATELYASE"/>
</dbReference>
<reference evidence="4" key="1">
    <citation type="journal article" date="2014" name="Int. J. Syst. Evol. Microbiol.">
        <title>Complete genome sequence of Corynebacterium casei LMG S-19264T (=DSM 44701T), isolated from a smear-ripened cheese.</title>
        <authorList>
            <consortium name="US DOE Joint Genome Institute (JGI-PGF)"/>
            <person name="Walter F."/>
            <person name="Albersmeier A."/>
            <person name="Kalinowski J."/>
            <person name="Ruckert C."/>
        </authorList>
    </citation>
    <scope>NUCLEOTIDE SEQUENCE</scope>
    <source>
        <strain evidence="4">CGMCC 1.15388</strain>
    </source>
</reference>
<dbReference type="PANTHER" id="PTHR43172:SF2">
    <property type="entry name" value="ADENYLOSUCCINATE LYASE C-TERMINAL DOMAIN-CONTAINING PROTEIN"/>
    <property type="match status" value="1"/>
</dbReference>
<feature type="domain" description="Adenylosuccinate lyase C-terminal" evidence="3">
    <location>
        <begin position="372"/>
        <end position="449"/>
    </location>
</feature>
<dbReference type="Gene3D" id="1.20.200.10">
    <property type="entry name" value="Fumarase/aspartase (Central domain)"/>
    <property type="match status" value="1"/>
</dbReference>
<dbReference type="InterPro" id="IPR008948">
    <property type="entry name" value="L-Aspartase-like"/>
</dbReference>
<dbReference type="PROSITE" id="PS00163">
    <property type="entry name" value="FUMARATE_LYASES"/>
    <property type="match status" value="1"/>
</dbReference>
<comment type="similarity">
    <text evidence="2">Belongs to the class-II fumarase/aspartase family.</text>
</comment>
<keyword evidence="1" id="KW-0456">Lyase</keyword>
<proteinExistence type="inferred from homology"/>
<evidence type="ECO:0000256" key="1">
    <source>
        <dbReference type="ARBA" id="ARBA00023239"/>
    </source>
</evidence>
<dbReference type="Pfam" id="PF00206">
    <property type="entry name" value="Lyase_1"/>
    <property type="match status" value="1"/>
</dbReference>
<dbReference type="Gene3D" id="1.10.40.30">
    <property type="entry name" value="Fumarase/aspartase (C-terminal domain)"/>
    <property type="match status" value="1"/>
</dbReference>
<keyword evidence="5" id="KW-1185">Reference proteome</keyword>
<dbReference type="InterPro" id="IPR024083">
    <property type="entry name" value="Fumarase/histidase_N"/>
</dbReference>
<dbReference type="Pfam" id="PF10397">
    <property type="entry name" value="ADSL_C"/>
    <property type="match status" value="1"/>
</dbReference>
<comment type="caution">
    <text evidence="4">The sequence shown here is derived from an EMBL/GenBank/DDBJ whole genome shotgun (WGS) entry which is preliminary data.</text>
</comment>
<dbReference type="SUPFAM" id="SSF48557">
    <property type="entry name" value="L-aspartase-like"/>
    <property type="match status" value="1"/>
</dbReference>
<dbReference type="InterPro" id="IPR022761">
    <property type="entry name" value="Fumarate_lyase_N"/>
</dbReference>
<evidence type="ECO:0000313" key="5">
    <source>
        <dbReference type="Proteomes" id="UP000633136"/>
    </source>
</evidence>
<dbReference type="AlphaFoldDB" id="A0A917AQZ8"/>
<dbReference type="Gene3D" id="1.10.275.10">
    <property type="entry name" value="Fumarase/aspartase (N-terminal domain)"/>
    <property type="match status" value="1"/>
</dbReference>
<accession>A0A917AQZ8</accession>
<dbReference type="InterPro" id="IPR019468">
    <property type="entry name" value="AdenyloSucc_lyase_C"/>
</dbReference>
<dbReference type="RefSeq" id="WP_188683729.1">
    <property type="nucleotide sequence ID" value="NZ_BMIS01000004.1"/>
</dbReference>
<protein>
    <submittedName>
        <fullName evidence="4">3-carboxy-cis,cis-muconate cycloisomerase</fullName>
    </submittedName>
</protein>
<sequence>MTEDSLLSPSWAGTEVSSLTGDQALLTALLEAEAAWGEVLAEAGFAQAADAQALRRIGSDPRAVPGLAPEELARAAVGGGNPVIPMLAAVRAELKASGAGDSALHRGATSQDILDTALVLMVNRAGAQILADGYAAAGGLAALAQEHRSTLCAARSLTKHALPTVFGLRAATWLDGVSAALKDLERALSRLPLQWGGAAGTQAALVDFAGAEEARGLTEQLAARLGLPATGRPWHVQRQPLLQAASAVAGLSSALGKAAGDVLMLQRPEVAELREPTAAGRGGSSAMPHKQNPVLSTLIRSAAISTPGQLSTLYSAAAMAQDERPDGGWHAEWAPLRELLRLTGGAADRARELFGGLVVEAEQMAHNLRLDGDLVLSERLMAALGPKMPGGKEQLKDLVTRSVQEGRSLRELVTESFAEAGAAEPERLPELFDPADYLGRAQEFIDSAVHDFKEQNDQRTR</sequence>
<organism evidence="4 5">
    <name type="scientific">Nesterenkonia cremea</name>
    <dbReference type="NCBI Taxonomy" id="1882340"/>
    <lineage>
        <taxon>Bacteria</taxon>
        <taxon>Bacillati</taxon>
        <taxon>Actinomycetota</taxon>
        <taxon>Actinomycetes</taxon>
        <taxon>Micrococcales</taxon>
        <taxon>Micrococcaceae</taxon>
        <taxon>Nesterenkonia</taxon>
    </lineage>
</organism>
<evidence type="ECO:0000256" key="2">
    <source>
        <dbReference type="ARBA" id="ARBA00034772"/>
    </source>
</evidence>
<dbReference type="EMBL" id="BMIS01000004">
    <property type="protein sequence ID" value="GGE66320.1"/>
    <property type="molecule type" value="Genomic_DNA"/>
</dbReference>
<dbReference type="PANTHER" id="PTHR43172">
    <property type="entry name" value="ADENYLOSUCCINATE LYASE"/>
    <property type="match status" value="1"/>
</dbReference>
<dbReference type="InterPro" id="IPR000362">
    <property type="entry name" value="Fumarate_lyase_fam"/>
</dbReference>
<evidence type="ECO:0000313" key="4">
    <source>
        <dbReference type="EMBL" id="GGE66320.1"/>
    </source>
</evidence>
<name>A0A917AQZ8_9MICC</name>
<dbReference type="Proteomes" id="UP000633136">
    <property type="component" value="Unassembled WGS sequence"/>
</dbReference>
<evidence type="ECO:0000259" key="3">
    <source>
        <dbReference type="SMART" id="SM00998"/>
    </source>
</evidence>
<gene>
    <name evidence="4" type="ORF">GCM10011401_12000</name>
</gene>
<dbReference type="GO" id="GO:0016829">
    <property type="term" value="F:lyase activity"/>
    <property type="evidence" value="ECO:0007669"/>
    <property type="project" value="UniProtKB-KW"/>
</dbReference>
<reference evidence="4" key="2">
    <citation type="submission" date="2020-09" db="EMBL/GenBank/DDBJ databases">
        <authorList>
            <person name="Sun Q."/>
            <person name="Zhou Y."/>
        </authorList>
    </citation>
    <scope>NUCLEOTIDE SEQUENCE</scope>
    <source>
        <strain evidence="4">CGMCC 1.15388</strain>
    </source>
</reference>
<dbReference type="InterPro" id="IPR020557">
    <property type="entry name" value="Fumarate_lyase_CS"/>
</dbReference>